<keyword evidence="2" id="KW-1185">Reference proteome</keyword>
<dbReference type="AlphaFoldDB" id="A0A5P8VTU5"/>
<protein>
    <submittedName>
        <fullName evidence="1">Uncharacterized protein</fullName>
    </submittedName>
</protein>
<evidence type="ECO:0000313" key="2">
    <source>
        <dbReference type="Proteomes" id="UP000326678"/>
    </source>
</evidence>
<name>A0A5P8VTU5_9NOSO</name>
<accession>A0A5P8VTU5</accession>
<dbReference type="Proteomes" id="UP000326678">
    <property type="component" value="Chromosome Gxm1"/>
</dbReference>
<evidence type="ECO:0000313" key="1">
    <source>
        <dbReference type="EMBL" id="QFS43741.1"/>
    </source>
</evidence>
<gene>
    <name evidence="1" type="ORF">GXM_01214</name>
</gene>
<reference evidence="1 2" key="1">
    <citation type="submission" date="2019-10" db="EMBL/GenBank/DDBJ databases">
        <title>Genomic and transcriptomic insights into the perfect genentic adaptation of a filamentous nitrogen-fixing cyanobacterium to rice fields.</title>
        <authorList>
            <person name="Chen Z."/>
        </authorList>
    </citation>
    <scope>NUCLEOTIDE SEQUENCE [LARGE SCALE GENOMIC DNA]</scope>
    <source>
        <strain evidence="1">CCNUC1</strain>
    </source>
</reference>
<organism evidence="1 2">
    <name type="scientific">Nostoc sphaeroides CCNUC1</name>
    <dbReference type="NCBI Taxonomy" id="2653204"/>
    <lineage>
        <taxon>Bacteria</taxon>
        <taxon>Bacillati</taxon>
        <taxon>Cyanobacteriota</taxon>
        <taxon>Cyanophyceae</taxon>
        <taxon>Nostocales</taxon>
        <taxon>Nostocaceae</taxon>
        <taxon>Nostoc</taxon>
    </lineage>
</organism>
<dbReference type="KEGG" id="nsh:GXM_01214"/>
<dbReference type="EMBL" id="CP045226">
    <property type="protein sequence ID" value="QFS43741.1"/>
    <property type="molecule type" value="Genomic_DNA"/>
</dbReference>
<sequence length="41" mass="4675">MDWNVKNFNDTGVAFWTEIIAIAITQTAKTRDVKKGAIFIF</sequence>
<proteinExistence type="predicted"/>